<dbReference type="AlphaFoldDB" id="A0A7Z2T5M8"/>
<dbReference type="KEGG" id="vas:GT360_08610"/>
<accession>A0A7Z2T5M8</accession>
<gene>
    <name evidence="1" type="ORF">GT360_08610</name>
</gene>
<dbReference type="Proteomes" id="UP000464262">
    <property type="component" value="Chromosome 1"/>
</dbReference>
<protein>
    <submittedName>
        <fullName evidence="1">Uncharacterized protein</fullName>
    </submittedName>
</protein>
<organism evidence="1 2">
    <name type="scientific">Vibrio astriarenae</name>
    <dbReference type="NCBI Taxonomy" id="1481923"/>
    <lineage>
        <taxon>Bacteria</taxon>
        <taxon>Pseudomonadati</taxon>
        <taxon>Pseudomonadota</taxon>
        <taxon>Gammaproteobacteria</taxon>
        <taxon>Vibrionales</taxon>
        <taxon>Vibrionaceae</taxon>
        <taxon>Vibrio</taxon>
    </lineage>
</organism>
<sequence>MFNRNTLALGMVITLSACSHNQATQLGMRGSTLNVYAQNMTNIQLCETLYYGRSTTQTKVAIGAEFNRRNLNKSWCDDQYKMWYLERAAKSLLATSEEKSDAEVAVQPLPM</sequence>
<evidence type="ECO:0000313" key="1">
    <source>
        <dbReference type="EMBL" id="QIA64720.1"/>
    </source>
</evidence>
<evidence type="ECO:0000313" key="2">
    <source>
        <dbReference type="Proteomes" id="UP000464262"/>
    </source>
</evidence>
<dbReference type="PROSITE" id="PS51257">
    <property type="entry name" value="PROKAR_LIPOPROTEIN"/>
    <property type="match status" value="1"/>
</dbReference>
<dbReference type="EMBL" id="CP047475">
    <property type="protein sequence ID" value="QIA64720.1"/>
    <property type="molecule type" value="Genomic_DNA"/>
</dbReference>
<name>A0A7Z2T5M8_9VIBR</name>
<keyword evidence="2" id="KW-1185">Reference proteome</keyword>
<reference evidence="1 2" key="1">
    <citation type="submission" date="2020-01" db="EMBL/GenBank/DDBJ databases">
        <title>Whole genome and functional gene identification of agarase of Vibrio HN897.</title>
        <authorList>
            <person name="Liu Y."/>
            <person name="Zhao Z."/>
        </authorList>
    </citation>
    <scope>NUCLEOTIDE SEQUENCE [LARGE SCALE GENOMIC DNA]</scope>
    <source>
        <strain evidence="1 2">HN897</strain>
    </source>
</reference>
<proteinExistence type="predicted"/>